<accession>A0AA39X6H3</accession>
<dbReference type="AlphaFoldDB" id="A0AA39X6H3"/>
<reference evidence="2" key="1">
    <citation type="submission" date="2023-06" db="EMBL/GenBank/DDBJ databases">
        <title>Genome-scale phylogeny and comparative genomics of the fungal order Sordariales.</title>
        <authorList>
            <consortium name="Lawrence Berkeley National Laboratory"/>
            <person name="Hensen N."/>
            <person name="Bonometti L."/>
            <person name="Westerberg I."/>
            <person name="Brannstrom I.O."/>
            <person name="Guillou S."/>
            <person name="Cros-Aarteil S."/>
            <person name="Calhoun S."/>
            <person name="Haridas S."/>
            <person name="Kuo A."/>
            <person name="Mondo S."/>
            <person name="Pangilinan J."/>
            <person name="Riley R."/>
            <person name="Labutti K."/>
            <person name="Andreopoulos B."/>
            <person name="Lipzen A."/>
            <person name="Chen C."/>
            <person name="Yanf M."/>
            <person name="Daum C."/>
            <person name="Ng V."/>
            <person name="Clum A."/>
            <person name="Steindorff A."/>
            <person name="Ohm R."/>
            <person name="Martin F."/>
            <person name="Silar P."/>
            <person name="Natvig D."/>
            <person name="Lalanne C."/>
            <person name="Gautier V."/>
            <person name="Ament-Velasquez S.L."/>
            <person name="Kruys A."/>
            <person name="Hutchinson M.I."/>
            <person name="Powell A.J."/>
            <person name="Barry K."/>
            <person name="Miller A.N."/>
            <person name="Grigoriev I.V."/>
            <person name="Debuchy R."/>
            <person name="Gladieux P."/>
            <person name="Thoren M.H."/>
            <person name="Johannesson H."/>
        </authorList>
    </citation>
    <scope>NUCLEOTIDE SEQUENCE</scope>
    <source>
        <strain evidence="2">CBS 606.72</strain>
    </source>
</reference>
<sequence>MALYLGTATLAVPTQDPMDLQLSHSSHRRRRRHHSPARTHPKIHRAHSPRPRAVMPSKAHPSSRRGPSPAKPLLPPPVKPANAPKPSRITTEITKRTDAILDHVILRVTDLREEQQRGTTEWVNAELERTAEWVVRLRAEQQAEMQRGMNSWLEGVPGMVMGRARDVFVGWLGGEEGLVTAVLAWLPVVLGVGGAARMGWEVVGVLRRLMRVLEGKGGRMRRG</sequence>
<feature type="compositionally biased region" description="Pro residues" evidence="1">
    <location>
        <begin position="69"/>
        <end position="79"/>
    </location>
</feature>
<organism evidence="2 3">
    <name type="scientific">Immersiella caudata</name>
    <dbReference type="NCBI Taxonomy" id="314043"/>
    <lineage>
        <taxon>Eukaryota</taxon>
        <taxon>Fungi</taxon>
        <taxon>Dikarya</taxon>
        <taxon>Ascomycota</taxon>
        <taxon>Pezizomycotina</taxon>
        <taxon>Sordariomycetes</taxon>
        <taxon>Sordariomycetidae</taxon>
        <taxon>Sordariales</taxon>
        <taxon>Lasiosphaeriaceae</taxon>
        <taxon>Immersiella</taxon>
    </lineage>
</organism>
<keyword evidence="3" id="KW-1185">Reference proteome</keyword>
<evidence type="ECO:0000313" key="3">
    <source>
        <dbReference type="Proteomes" id="UP001175000"/>
    </source>
</evidence>
<protein>
    <submittedName>
        <fullName evidence="2">Uncharacterized protein</fullName>
    </submittedName>
</protein>
<dbReference type="Proteomes" id="UP001175000">
    <property type="component" value="Unassembled WGS sequence"/>
</dbReference>
<name>A0AA39X6H3_9PEZI</name>
<feature type="region of interest" description="Disordered" evidence="1">
    <location>
        <begin position="16"/>
        <end position="90"/>
    </location>
</feature>
<proteinExistence type="predicted"/>
<dbReference type="EMBL" id="JAULSU010000002">
    <property type="protein sequence ID" value="KAK0627852.1"/>
    <property type="molecule type" value="Genomic_DNA"/>
</dbReference>
<gene>
    <name evidence="2" type="ORF">B0T14DRAFT_600991</name>
</gene>
<evidence type="ECO:0000256" key="1">
    <source>
        <dbReference type="SAM" id="MobiDB-lite"/>
    </source>
</evidence>
<comment type="caution">
    <text evidence="2">The sequence shown here is derived from an EMBL/GenBank/DDBJ whole genome shotgun (WGS) entry which is preliminary data.</text>
</comment>
<evidence type="ECO:0000313" key="2">
    <source>
        <dbReference type="EMBL" id="KAK0627852.1"/>
    </source>
</evidence>
<feature type="compositionally biased region" description="Basic residues" evidence="1">
    <location>
        <begin position="25"/>
        <end position="50"/>
    </location>
</feature>